<name>A0ABU6TZD5_9FABA</name>
<dbReference type="EMBL" id="JASCZI010093440">
    <property type="protein sequence ID" value="MED6153296.1"/>
    <property type="molecule type" value="Genomic_DNA"/>
</dbReference>
<proteinExistence type="predicted"/>
<dbReference type="SUPFAM" id="SSF101936">
    <property type="entry name" value="DNA-binding pseudobarrel domain"/>
    <property type="match status" value="1"/>
</dbReference>
<organism evidence="7 8">
    <name type="scientific">Stylosanthes scabra</name>
    <dbReference type="NCBI Taxonomy" id="79078"/>
    <lineage>
        <taxon>Eukaryota</taxon>
        <taxon>Viridiplantae</taxon>
        <taxon>Streptophyta</taxon>
        <taxon>Embryophyta</taxon>
        <taxon>Tracheophyta</taxon>
        <taxon>Spermatophyta</taxon>
        <taxon>Magnoliopsida</taxon>
        <taxon>eudicotyledons</taxon>
        <taxon>Gunneridae</taxon>
        <taxon>Pentapetalae</taxon>
        <taxon>rosids</taxon>
        <taxon>fabids</taxon>
        <taxon>Fabales</taxon>
        <taxon>Fabaceae</taxon>
        <taxon>Papilionoideae</taxon>
        <taxon>50 kb inversion clade</taxon>
        <taxon>dalbergioids sensu lato</taxon>
        <taxon>Dalbergieae</taxon>
        <taxon>Pterocarpus clade</taxon>
        <taxon>Stylosanthes</taxon>
    </lineage>
</organism>
<sequence length="227" mass="25928">MLKQLYGPIKFEFQLELRYIKRGLFYGIVWNETFEEVVGRVDKDLYVGDILQTWILDLISEDFKLSYLDGPLIANSGVTSPSNKIPEIQQETPPTLKRKTGSTSASTSKKHHTPNNGTATRISEVMTITKTLTSTDIKTTRLYMPAEFTHTMAKAGVNNTWYVIGLPIDRLVKYFRFKLIPSIGRETELKIGGHWQKFFQTYDLKEGSSITMKIKPIAERTIQITIT</sequence>
<protein>
    <recommendedName>
        <fullName evidence="9">TF-B3 domain-containing protein</fullName>
    </recommendedName>
</protein>
<comment type="subcellular location">
    <subcellularLocation>
        <location evidence="1">Nucleus</location>
    </subcellularLocation>
</comment>
<evidence type="ECO:0000256" key="6">
    <source>
        <dbReference type="SAM" id="MobiDB-lite"/>
    </source>
</evidence>
<evidence type="ECO:0000313" key="8">
    <source>
        <dbReference type="Proteomes" id="UP001341840"/>
    </source>
</evidence>
<evidence type="ECO:0000256" key="2">
    <source>
        <dbReference type="ARBA" id="ARBA00023015"/>
    </source>
</evidence>
<accession>A0ABU6TZD5</accession>
<evidence type="ECO:0000256" key="5">
    <source>
        <dbReference type="ARBA" id="ARBA00023242"/>
    </source>
</evidence>
<keyword evidence="4" id="KW-0804">Transcription</keyword>
<dbReference type="InterPro" id="IPR015300">
    <property type="entry name" value="DNA-bd_pseudobarrel_sf"/>
</dbReference>
<evidence type="ECO:0000256" key="3">
    <source>
        <dbReference type="ARBA" id="ARBA00023125"/>
    </source>
</evidence>
<keyword evidence="2" id="KW-0805">Transcription regulation</keyword>
<dbReference type="Proteomes" id="UP001341840">
    <property type="component" value="Unassembled WGS sequence"/>
</dbReference>
<evidence type="ECO:0000256" key="1">
    <source>
        <dbReference type="ARBA" id="ARBA00004123"/>
    </source>
</evidence>
<feature type="compositionally biased region" description="Polar residues" evidence="6">
    <location>
        <begin position="81"/>
        <end position="93"/>
    </location>
</feature>
<keyword evidence="5" id="KW-0539">Nucleus</keyword>
<keyword evidence="3" id="KW-0238">DNA-binding</keyword>
<reference evidence="7 8" key="1">
    <citation type="journal article" date="2023" name="Plants (Basel)">
        <title>Bridging the Gap: Combining Genomics and Transcriptomics Approaches to Understand Stylosanthes scabra, an Orphan Legume from the Brazilian Caatinga.</title>
        <authorList>
            <person name="Ferreira-Neto J.R.C."/>
            <person name="da Silva M.D."/>
            <person name="Binneck E."/>
            <person name="de Melo N.F."/>
            <person name="da Silva R.H."/>
            <person name="de Melo A.L.T.M."/>
            <person name="Pandolfi V."/>
            <person name="Bustamante F.O."/>
            <person name="Brasileiro-Vidal A.C."/>
            <person name="Benko-Iseppon A.M."/>
        </authorList>
    </citation>
    <scope>NUCLEOTIDE SEQUENCE [LARGE SCALE GENOMIC DNA]</scope>
    <source>
        <tissue evidence="7">Leaves</tissue>
    </source>
</reference>
<feature type="region of interest" description="Disordered" evidence="6">
    <location>
        <begin position="81"/>
        <end position="120"/>
    </location>
</feature>
<evidence type="ECO:0000313" key="7">
    <source>
        <dbReference type="EMBL" id="MED6153296.1"/>
    </source>
</evidence>
<evidence type="ECO:0000256" key="4">
    <source>
        <dbReference type="ARBA" id="ARBA00023163"/>
    </source>
</evidence>
<comment type="caution">
    <text evidence="7">The sequence shown here is derived from an EMBL/GenBank/DDBJ whole genome shotgun (WGS) entry which is preliminary data.</text>
</comment>
<keyword evidence="8" id="KW-1185">Reference proteome</keyword>
<evidence type="ECO:0008006" key="9">
    <source>
        <dbReference type="Google" id="ProtNLM"/>
    </source>
</evidence>
<gene>
    <name evidence="7" type="ORF">PIB30_100545</name>
</gene>